<dbReference type="InterPro" id="IPR001680">
    <property type="entry name" value="WD40_rpt"/>
</dbReference>
<dbReference type="PANTHER" id="PTHR22806">
    <property type="entry name" value="NUCLEOPORIN NUP37 P37 -RELATED"/>
    <property type="match status" value="1"/>
</dbReference>
<organism evidence="2 4">
    <name type="scientific">Geotrichum candidum</name>
    <name type="common">Oospora lactis</name>
    <name type="synonym">Dipodascus geotrichum</name>
    <dbReference type="NCBI Taxonomy" id="1173061"/>
    <lineage>
        <taxon>Eukaryota</taxon>
        <taxon>Fungi</taxon>
        <taxon>Dikarya</taxon>
        <taxon>Ascomycota</taxon>
        <taxon>Saccharomycotina</taxon>
        <taxon>Dipodascomycetes</taxon>
        <taxon>Dipodascales</taxon>
        <taxon>Dipodascaceae</taxon>
        <taxon>Geotrichum</taxon>
    </lineage>
</organism>
<evidence type="ECO:0000256" key="1">
    <source>
        <dbReference type="PROSITE-ProRule" id="PRU00221"/>
    </source>
</evidence>
<dbReference type="Proteomes" id="UP000242525">
    <property type="component" value="Unassembled WGS sequence"/>
</dbReference>
<dbReference type="PROSITE" id="PS50082">
    <property type="entry name" value="WD_REPEATS_2"/>
    <property type="match status" value="1"/>
</dbReference>
<reference evidence="3" key="2">
    <citation type="journal article" date="2020" name="Front. Microbiol.">
        <title>Phenotypic and Genetic Characterization of the Cheese Ripening Yeast Geotrichum candidum.</title>
        <authorList>
            <person name="Perkins V."/>
            <person name="Vignola S."/>
            <person name="Lessard M.H."/>
            <person name="Plante P.L."/>
            <person name="Corbeil J."/>
            <person name="Dugat-Bony E."/>
            <person name="Frenette M."/>
            <person name="Labrie S."/>
        </authorList>
    </citation>
    <scope>NUCLEOTIDE SEQUENCE</scope>
    <source>
        <strain evidence="3">LMA-70</strain>
    </source>
</reference>
<dbReference type="Proteomes" id="UP000750522">
    <property type="component" value="Unassembled WGS sequence"/>
</dbReference>
<dbReference type="PROSITE" id="PS50294">
    <property type="entry name" value="WD_REPEATS_REGION"/>
    <property type="match status" value="1"/>
</dbReference>
<dbReference type="OrthoDB" id="4079856at2759"/>
<keyword evidence="1" id="KW-0853">WD repeat</keyword>
<feature type="repeat" description="WD" evidence="1">
    <location>
        <begin position="122"/>
        <end position="154"/>
    </location>
</feature>
<evidence type="ECO:0000313" key="4">
    <source>
        <dbReference type="Proteomes" id="UP000242525"/>
    </source>
</evidence>
<keyword evidence="4" id="KW-1185">Reference proteome</keyword>
<dbReference type="SMART" id="SM00320">
    <property type="entry name" value="WD40"/>
    <property type="match status" value="1"/>
</dbReference>
<accession>A0A0J9XE44</accession>
<evidence type="ECO:0000313" key="2">
    <source>
        <dbReference type="EMBL" id="CDO55641.1"/>
    </source>
</evidence>
<dbReference type="AlphaFoldDB" id="A0A0J9XE44"/>
<dbReference type="InterPro" id="IPR015943">
    <property type="entry name" value="WD40/YVTN_repeat-like_dom_sf"/>
</dbReference>
<reference evidence="2 4" key="1">
    <citation type="submission" date="2014-03" db="EMBL/GenBank/DDBJ databases">
        <authorList>
            <person name="Casaregola S."/>
        </authorList>
    </citation>
    <scope>NUCLEOTIDE SEQUENCE [LARGE SCALE GENOMIC DNA]</scope>
    <source>
        <strain evidence="2 4">CLIB 918</strain>
    </source>
</reference>
<proteinExistence type="predicted"/>
<dbReference type="Pfam" id="PF00400">
    <property type="entry name" value="WD40"/>
    <property type="match status" value="1"/>
</dbReference>
<gene>
    <name evidence="2" type="ORF">BN980_GECA12s00219g</name>
    <name evidence="3" type="ORF">DV451_002486</name>
</gene>
<protein>
    <submittedName>
        <fullName evidence="2">Uncharacterized protein</fullName>
    </submittedName>
</protein>
<comment type="caution">
    <text evidence="2">The sequence shown here is derived from an EMBL/GenBank/DDBJ whole genome shotgun (WGS) entry which is preliminary data.</text>
</comment>
<dbReference type="InterPro" id="IPR037626">
    <property type="entry name" value="NUP37"/>
</dbReference>
<dbReference type="GO" id="GO:0031080">
    <property type="term" value="C:nuclear pore outer ring"/>
    <property type="evidence" value="ECO:0007669"/>
    <property type="project" value="InterPro"/>
</dbReference>
<sequence length="356" mass="38970">MTQSTFADDYFLTSKIPIEYQGSARTDAITFELPSQAYALDWQNDTLVYGHETGVTILTRHTDPAHANNLPTELQRHWFFRKEEIDLGQEVAIVKFRRDIIAAVHEDTISVLNITTGEKYTLEGHTSYINSVDISADGKTIVSTGDDRMLIVWDESNHSTKFPLEGTGKVARFWEGPAGDRVVVLEAVNKIRVLDWKKSEWLVTIYPAQSGCCGPSSGSVKDIAITSTGDILAVGLGWWKKYILTTLSGGCGYTIPNAENRFSKSSPGAVVAVSSKGQLIGLAGSGNVEIHDPNNEFSSGSFSLNLKIPGEITGLALRDRGDTLAVATGRQLTIVKNPNVDYEQNEQLDIDIVESE</sequence>
<name>A0A0J9XE44_GEOCN</name>
<dbReference type="SUPFAM" id="SSF101908">
    <property type="entry name" value="Putative isomerase YbhE"/>
    <property type="match status" value="1"/>
</dbReference>
<dbReference type="EMBL" id="QQZK01000045">
    <property type="protein sequence ID" value="KAF5100601.1"/>
    <property type="molecule type" value="Genomic_DNA"/>
</dbReference>
<dbReference type="EMBL" id="CCBN010000012">
    <property type="protein sequence ID" value="CDO55641.1"/>
    <property type="molecule type" value="Genomic_DNA"/>
</dbReference>
<dbReference type="Gene3D" id="2.130.10.10">
    <property type="entry name" value="YVTN repeat-like/Quinoprotein amine dehydrogenase"/>
    <property type="match status" value="1"/>
</dbReference>
<evidence type="ECO:0000313" key="3">
    <source>
        <dbReference type="EMBL" id="KAF5100601.1"/>
    </source>
</evidence>
<reference evidence="3" key="3">
    <citation type="submission" date="2020-01" db="EMBL/GenBank/DDBJ databases">
        <authorList>
            <person name="Perkins V."/>
            <person name="Lessard M.-H."/>
            <person name="Dugat-Bony E."/>
            <person name="Frenette M."/>
            <person name="Labrie S."/>
        </authorList>
    </citation>
    <scope>NUCLEOTIDE SEQUENCE</scope>
    <source>
        <strain evidence="3">LMA-70</strain>
    </source>
</reference>
<dbReference type="PANTHER" id="PTHR22806:SF0">
    <property type="entry name" value="NUCLEOPORIN NUP37"/>
    <property type="match status" value="1"/>
</dbReference>